<dbReference type="AlphaFoldDB" id="A0A645FUB4"/>
<dbReference type="Gene3D" id="3.90.230.10">
    <property type="entry name" value="Creatinase/methionine aminopeptidase superfamily"/>
    <property type="match status" value="1"/>
</dbReference>
<reference evidence="1" key="1">
    <citation type="submission" date="2019-08" db="EMBL/GenBank/DDBJ databases">
        <authorList>
            <person name="Kucharzyk K."/>
            <person name="Murdoch R.W."/>
            <person name="Higgins S."/>
            <person name="Loffler F."/>
        </authorList>
    </citation>
    <scope>NUCLEOTIDE SEQUENCE</scope>
</reference>
<evidence type="ECO:0008006" key="2">
    <source>
        <dbReference type="Google" id="ProtNLM"/>
    </source>
</evidence>
<dbReference type="EMBL" id="VSSQ01062409">
    <property type="protein sequence ID" value="MPN15594.1"/>
    <property type="molecule type" value="Genomic_DNA"/>
</dbReference>
<evidence type="ECO:0000313" key="1">
    <source>
        <dbReference type="EMBL" id="MPN15594.1"/>
    </source>
</evidence>
<comment type="caution">
    <text evidence="1">The sequence shown here is derived from an EMBL/GenBank/DDBJ whole genome shotgun (WGS) entry which is preliminary data.</text>
</comment>
<sequence>MAFCVEPIHVVEGDCGYQLENEVIVTRDGSKKITGTKHDYTRLSVISS</sequence>
<dbReference type="SUPFAM" id="SSF55920">
    <property type="entry name" value="Creatinase/aminopeptidase"/>
    <property type="match status" value="1"/>
</dbReference>
<proteinExistence type="predicted"/>
<dbReference type="InterPro" id="IPR036005">
    <property type="entry name" value="Creatinase/aminopeptidase-like"/>
</dbReference>
<name>A0A645FUB4_9ZZZZ</name>
<protein>
    <recommendedName>
        <fullName evidence="2">Peptidase M24 domain-containing protein</fullName>
    </recommendedName>
</protein>
<organism evidence="1">
    <name type="scientific">bioreactor metagenome</name>
    <dbReference type="NCBI Taxonomy" id="1076179"/>
    <lineage>
        <taxon>unclassified sequences</taxon>
        <taxon>metagenomes</taxon>
        <taxon>ecological metagenomes</taxon>
    </lineage>
</organism>
<gene>
    <name evidence="1" type="ORF">SDC9_162928</name>
</gene>
<accession>A0A645FUB4</accession>